<organism evidence="1 2">
    <name type="scientific">Shinella yambaruensis</name>
    <dbReference type="NCBI Taxonomy" id="415996"/>
    <lineage>
        <taxon>Bacteria</taxon>
        <taxon>Pseudomonadati</taxon>
        <taxon>Pseudomonadota</taxon>
        <taxon>Alphaproteobacteria</taxon>
        <taxon>Hyphomicrobiales</taxon>
        <taxon>Rhizobiaceae</taxon>
        <taxon>Shinella</taxon>
    </lineage>
</organism>
<name>A0ABQ5ZSV1_9HYPH</name>
<sequence length="180" mass="19725">MGKIITIQAAMFAALGEKTKLSRSGLSVIFIEPQCGRHDLSGIEDLAVKQAEAAGLDINAVTQEQVAAYTEWWERVSYERQIGQARIRVTRIYPVQCGHSEIPGNRVDLLDGWGRSVESRFVHAKEIYDPDAINRIGGKGAYCHIPDAAGLDRAIVALRKRHPEYSGAPVKDNNLSQAAG</sequence>
<gene>
    <name evidence="1" type="ORF">GCM10007923_64280</name>
</gene>
<dbReference type="RefSeq" id="WP_245082835.1">
    <property type="nucleotide sequence ID" value="NZ_BSOP01000071.1"/>
</dbReference>
<dbReference type="Proteomes" id="UP001156702">
    <property type="component" value="Unassembled WGS sequence"/>
</dbReference>
<evidence type="ECO:0000313" key="1">
    <source>
        <dbReference type="EMBL" id="GLR55206.1"/>
    </source>
</evidence>
<protein>
    <submittedName>
        <fullName evidence="1">Uncharacterized protein</fullName>
    </submittedName>
</protein>
<dbReference type="EMBL" id="BSOP01000071">
    <property type="protein sequence ID" value="GLR55206.1"/>
    <property type="molecule type" value="Genomic_DNA"/>
</dbReference>
<proteinExistence type="predicted"/>
<accession>A0ABQ5ZSV1</accession>
<comment type="caution">
    <text evidence="1">The sequence shown here is derived from an EMBL/GenBank/DDBJ whole genome shotgun (WGS) entry which is preliminary data.</text>
</comment>
<reference evidence="2" key="1">
    <citation type="journal article" date="2019" name="Int. J. Syst. Evol. Microbiol.">
        <title>The Global Catalogue of Microorganisms (GCM) 10K type strain sequencing project: providing services to taxonomists for standard genome sequencing and annotation.</title>
        <authorList>
            <consortium name="The Broad Institute Genomics Platform"/>
            <consortium name="The Broad Institute Genome Sequencing Center for Infectious Disease"/>
            <person name="Wu L."/>
            <person name="Ma J."/>
        </authorList>
    </citation>
    <scope>NUCLEOTIDE SEQUENCE [LARGE SCALE GENOMIC DNA]</scope>
    <source>
        <strain evidence="2">NBRC 102122</strain>
    </source>
</reference>
<evidence type="ECO:0000313" key="2">
    <source>
        <dbReference type="Proteomes" id="UP001156702"/>
    </source>
</evidence>
<keyword evidence="2" id="KW-1185">Reference proteome</keyword>